<sequence>MVGAFSNRHFSLETGATQQAGPAAPSTSRRHSTFGLGYRRPVDAASAQPQLLPHQRTFSIPAGPSNPQNSNSPLTENSPTYATPTRSFTSISGSTASYQNNDVSPIATSSSYNGAPVPAAAAAATSPTQSYGQPNASRLASLAARGGISKASLDPLLQMPPRPSFGSPGTATAVREKLIAIRRSQPDYKPPSSSSAGFLRKKSQKVSPKDEAQTATFKFKELSFLLEQEVLNSTDTDQDCAATVEALLNMGADVNIYKRAKDTLVSKMHLGKSDANVEIPARYIQYAAERAKANVVWVLASRGASQANLNEAYHIAMNTANLTIIRILLQHGADPNAYQKDFENFLLAGNLDVVKLVLLSPTPIAKECLSRSLKPAVESSFIEIVELLVANGADLEYNHAEALTVAVNMGRWDILLKMVLNQTVPPGGISQTYLLAAVNTIMNGPFESPLRFTLLEILLCAGARGADLSRALMQAVSEDDSNLIKLLIDFDVDVNYDQAIALRHAVSKSKVSLVEMLLTKPPLPEYLNMSFGEIPFSLESEPTLKILASHLLAAGASGDTVANLLVQAVRAGYNDLLQLLIDSGASIEYNNAEALVHAITSVDTWKVTALLKASISPTYATIAFSAIDMHLDEGILHELMGLLLARGASGEPVDRALLAAVRKNQWTIINLLLSNNASVGYANAATLVHAISKSDEAMLDTLLRNPVPSSVANAAFTHLTMDTRGLYPMAQKLISAGANGEPLSKLLIPAVERQNITVVSLLLAGGASVPYDGGASLKKGVQSGDEKLLGILLPGCTNADGEAAMEAAFPLVERLVDPPRGAMISLFLRQGLRGPVIADVLIREVEKTPTSYGIVEMLVKIGEADQAAGDGVALKTAVRRADVRLVKILLAGRPHPGLVSAAFPLAMDIRSPATRFDVLEALLRAGATGDEVSIALVKTVRQQPEALGQIDLLLNNGADVNFGNGEVIKVAFASKQLGVLKKLVTSNASEQNLATVFQAALDHNDAEWQYKALETILQQNLSGPVVDTALIKQSQQNTRDTRVFALLLEHNASVNYGSGAAVLQAVSHGFVDKLRMLLRQNPSPNVIRDALQAAMEFPEMNTKRELVDTILQRGAELDDIHEALVRALEDQPPSRRLVTMLLDRGASVFYDDGKAIRLAAMGGHPQVLDILLKQHRQVSSELSVITTTLFDDAMTAGVWKTEEGLATMQNLLAHGASGMCVDKAFAVAAESYESSPTAKRLIESLLQSPNANVNREDGLCLQIATEKANVELVGLLLQGNPSKRSLSMAFPHMIHSGADEPTLLALARLFLEGGAETDLKFQHPSYGPVLFSTLMKYPNFVEFYQLLITGGAELDGQVKAKFLNVSENVTPLLWALLQPNGQVETRVIKCFIDNGANVDFKSEYSFTTPLMVAVQKQRRDVVFELLKAGCSVGIEDQKGETALLKACKEGAYEIAELLLARSSSTNDGSLHEAATYGHARVVRLLINQGHHDPDFPSTRHQGRSALAQLALNADPVRNRDRVKETIEALLASGADPSIRTDNRSPLFFGLDNKNPVEMTGLLLGAGLYKSINAEFNMYTDANKTVYSPRMYVQKGMCQNKNPVVLDELYQILKFYRGEERFYIDDPTVPQPAGYTGIPPYLRNIEEERQVIQRKIDNERQLQQARIRMEQEEAKERERTRQHEYQAELIRRADLKAKEEARLAKARADEIAHIRMISEQKTRNEDRERSRQLSHIQRMHQEEQQHLAMMNAQELKMIEFKVATERKRQLEIEEASTRDHSRQLEYLQHWKGNIDAQKQLTGSSSYGGPSTQKQLPWPYTKDDVPD</sequence>
<feature type="compositionally biased region" description="Polar residues" evidence="3">
    <location>
        <begin position="1797"/>
        <end position="1813"/>
    </location>
</feature>
<evidence type="ECO:0000313" key="5">
    <source>
        <dbReference type="Proteomes" id="UP001375240"/>
    </source>
</evidence>
<feature type="region of interest" description="Disordered" evidence="3">
    <location>
        <begin position="1797"/>
        <end position="1825"/>
    </location>
</feature>
<dbReference type="SUPFAM" id="SSF48403">
    <property type="entry name" value="Ankyrin repeat"/>
    <property type="match status" value="5"/>
</dbReference>
<dbReference type="InterPro" id="IPR051616">
    <property type="entry name" value="Cul2-RING_E3_ligase_SR"/>
</dbReference>
<dbReference type="PANTHER" id="PTHR46224">
    <property type="entry name" value="ANKYRIN REPEAT FAMILY PROTEIN"/>
    <property type="match status" value="1"/>
</dbReference>
<protein>
    <submittedName>
        <fullName evidence="4">Uncharacterized protein</fullName>
    </submittedName>
</protein>
<feature type="region of interest" description="Disordered" evidence="3">
    <location>
        <begin position="182"/>
        <end position="212"/>
    </location>
</feature>
<dbReference type="Proteomes" id="UP001375240">
    <property type="component" value="Unassembled WGS sequence"/>
</dbReference>
<evidence type="ECO:0000256" key="3">
    <source>
        <dbReference type="SAM" id="MobiDB-lite"/>
    </source>
</evidence>
<dbReference type="PANTHER" id="PTHR46224:SF64">
    <property type="entry name" value="IQ MOTIF AND ANKYRIN REPEAT DOMAIN-CONTAINING PROTEIN 1"/>
    <property type="match status" value="1"/>
</dbReference>
<keyword evidence="5" id="KW-1185">Reference proteome</keyword>
<gene>
    <name evidence="4" type="ORF">TWF696_004257</name>
</gene>
<proteinExistence type="predicted"/>
<name>A0AAV9V7X8_9PEZI</name>
<reference evidence="4 5" key="1">
    <citation type="submission" date="2019-10" db="EMBL/GenBank/DDBJ databases">
        <authorList>
            <person name="Palmer J.M."/>
        </authorList>
    </citation>
    <scope>NUCLEOTIDE SEQUENCE [LARGE SCALE GENOMIC DNA]</scope>
    <source>
        <strain evidence="4 5">TWF696</strain>
    </source>
</reference>
<feature type="compositionally biased region" description="Polar residues" evidence="3">
    <location>
        <begin position="65"/>
        <end position="98"/>
    </location>
</feature>
<evidence type="ECO:0000256" key="1">
    <source>
        <dbReference type="PROSITE-ProRule" id="PRU00023"/>
    </source>
</evidence>
<feature type="coiled-coil region" evidence="2">
    <location>
        <begin position="1641"/>
        <end position="1681"/>
    </location>
</feature>
<keyword evidence="1" id="KW-0040">ANK repeat</keyword>
<dbReference type="SMART" id="SM00248">
    <property type="entry name" value="ANK"/>
    <property type="match status" value="16"/>
</dbReference>
<evidence type="ECO:0000313" key="4">
    <source>
        <dbReference type="EMBL" id="KAK6355135.1"/>
    </source>
</evidence>
<dbReference type="InterPro" id="IPR036770">
    <property type="entry name" value="Ankyrin_rpt-contain_sf"/>
</dbReference>
<keyword evidence="2" id="KW-0175">Coiled coil</keyword>
<dbReference type="Gene3D" id="1.25.40.20">
    <property type="entry name" value="Ankyrin repeat-containing domain"/>
    <property type="match status" value="5"/>
</dbReference>
<dbReference type="PROSITE" id="PS50297">
    <property type="entry name" value="ANK_REP_REGION"/>
    <property type="match status" value="2"/>
</dbReference>
<feature type="repeat" description="ANK" evidence="1">
    <location>
        <begin position="1465"/>
        <end position="1489"/>
    </location>
</feature>
<dbReference type="Pfam" id="PF12796">
    <property type="entry name" value="Ank_2"/>
    <property type="match status" value="1"/>
</dbReference>
<feature type="repeat" description="ANK" evidence="1">
    <location>
        <begin position="308"/>
        <end position="340"/>
    </location>
</feature>
<feature type="region of interest" description="Disordered" evidence="3">
    <location>
        <begin position="56"/>
        <end position="98"/>
    </location>
</feature>
<feature type="region of interest" description="Disordered" evidence="3">
    <location>
        <begin position="1"/>
        <end position="34"/>
    </location>
</feature>
<comment type="caution">
    <text evidence="4">The sequence shown here is derived from an EMBL/GenBank/DDBJ whole genome shotgun (WGS) entry which is preliminary data.</text>
</comment>
<dbReference type="PROSITE" id="PS50088">
    <property type="entry name" value="ANK_REPEAT"/>
    <property type="match status" value="3"/>
</dbReference>
<organism evidence="4 5">
    <name type="scientific">Orbilia brochopaga</name>
    <dbReference type="NCBI Taxonomy" id="3140254"/>
    <lineage>
        <taxon>Eukaryota</taxon>
        <taxon>Fungi</taxon>
        <taxon>Dikarya</taxon>
        <taxon>Ascomycota</taxon>
        <taxon>Pezizomycotina</taxon>
        <taxon>Orbiliomycetes</taxon>
        <taxon>Orbiliales</taxon>
        <taxon>Orbiliaceae</taxon>
        <taxon>Orbilia</taxon>
    </lineage>
</organism>
<accession>A0AAV9V7X8</accession>
<evidence type="ECO:0000256" key="2">
    <source>
        <dbReference type="SAM" id="Coils"/>
    </source>
</evidence>
<dbReference type="EMBL" id="JAVHNQ010000002">
    <property type="protein sequence ID" value="KAK6355135.1"/>
    <property type="molecule type" value="Genomic_DNA"/>
</dbReference>
<feature type="repeat" description="ANK" evidence="1">
    <location>
        <begin position="1405"/>
        <end position="1437"/>
    </location>
</feature>
<dbReference type="InterPro" id="IPR002110">
    <property type="entry name" value="Ankyrin_rpt"/>
</dbReference>